<keyword evidence="2" id="KW-1185">Reference proteome</keyword>
<accession>A0ACC1BMC3</accession>
<evidence type="ECO:0000313" key="2">
    <source>
        <dbReference type="Proteomes" id="UP001164250"/>
    </source>
</evidence>
<protein>
    <submittedName>
        <fullName evidence="1">Uncharacterized protein</fullName>
    </submittedName>
</protein>
<dbReference type="EMBL" id="CM047900">
    <property type="protein sequence ID" value="KAJ0100070.1"/>
    <property type="molecule type" value="Genomic_DNA"/>
</dbReference>
<sequence>METEKVVLEMEELPKTIVCRVFKDKLNECSPDTDITVNKDSLLAFSESARIFIHYLSATANDICKESKRQTINADDVLKAIEEIDFPEFVGPLKASLDG</sequence>
<gene>
    <name evidence="1" type="ORF">Patl1_21757</name>
</gene>
<proteinExistence type="predicted"/>
<dbReference type="Proteomes" id="UP001164250">
    <property type="component" value="Chromosome 4"/>
</dbReference>
<organism evidence="1 2">
    <name type="scientific">Pistacia atlantica</name>
    <dbReference type="NCBI Taxonomy" id="434234"/>
    <lineage>
        <taxon>Eukaryota</taxon>
        <taxon>Viridiplantae</taxon>
        <taxon>Streptophyta</taxon>
        <taxon>Embryophyta</taxon>
        <taxon>Tracheophyta</taxon>
        <taxon>Spermatophyta</taxon>
        <taxon>Magnoliopsida</taxon>
        <taxon>eudicotyledons</taxon>
        <taxon>Gunneridae</taxon>
        <taxon>Pentapetalae</taxon>
        <taxon>rosids</taxon>
        <taxon>malvids</taxon>
        <taxon>Sapindales</taxon>
        <taxon>Anacardiaceae</taxon>
        <taxon>Pistacia</taxon>
    </lineage>
</organism>
<reference evidence="2" key="1">
    <citation type="journal article" date="2023" name="G3 (Bethesda)">
        <title>Genome assembly and association tests identify interacting loci associated with vigor, precocity, and sex in interspecific pistachio rootstocks.</title>
        <authorList>
            <person name="Palmer W."/>
            <person name="Jacygrad E."/>
            <person name="Sagayaradj S."/>
            <person name="Cavanaugh K."/>
            <person name="Han R."/>
            <person name="Bertier L."/>
            <person name="Beede B."/>
            <person name="Kafkas S."/>
            <person name="Golino D."/>
            <person name="Preece J."/>
            <person name="Michelmore R."/>
        </authorList>
    </citation>
    <scope>NUCLEOTIDE SEQUENCE [LARGE SCALE GENOMIC DNA]</scope>
</reference>
<evidence type="ECO:0000313" key="1">
    <source>
        <dbReference type="EMBL" id="KAJ0100070.1"/>
    </source>
</evidence>
<comment type="caution">
    <text evidence="1">The sequence shown here is derived from an EMBL/GenBank/DDBJ whole genome shotgun (WGS) entry which is preliminary data.</text>
</comment>
<name>A0ACC1BMC3_9ROSI</name>